<keyword evidence="9" id="KW-1185">Reference proteome</keyword>
<feature type="domain" description="Phospholipid/glycerol acyltransferase" evidence="7">
    <location>
        <begin position="128"/>
        <end position="257"/>
    </location>
</feature>
<sequence>MSLSKKNDILEELRNMYYVSFMSKSWNPSLPNKNGIKLTVEDLIPLILRSVRVQLTMQKLNRVNRLPMLELQSSVRSSLEDLGHHRNMPVIRWVGIALCHILKKNYKGIIVNEESIKRVKAKMGSNPVIFAPSHRSYADFILMSFLCFYYDIEIPVIAAGQDFQSMWVMGRVLRECCAFFIRRTFGGDSLYKAIIAEYVSLLIQFSHTALEFFIEGTRSRSGKSLLPKFGLMSMALEPYFYGKVPDVTIVPINITYERCLEDSLFSRELLGAPKPKESTRLLLRALQVLRENYGRVFVEFGEPISVKKFNSADIQTRDLRVDLNQASSFYKERRYPGPQVSQRVKDLSYSVIREQNRIMTFLPVHIMAVSVSLWLGFDDNVPLEKVETDVKYLRNILAVLGYSVELKDPVEKEIIEALKMYSRVMYLCERERTVKLHYGVASTSGASDHIRSSRLTEQTLTEAYPIVFLQIYANPVCLACIHICILNFVMCTASKVSEYTKDSLFKDYSFFRTLLQVEFVLYMEDTNLIKNDFVNAIDHMCTLNLFFTATTDKEAIDLSNIEALRNRDQEALLLGLLHPFLTGYALILKLIIVMTSEVPDHSEQELRFHLQKKLEDEISIGHFIPKYVLSMDLIINALTAYTMMGALQKWQKGESMMIRPIVSVCRSIQQDLEIRLVRLQYLIEACYQRSSFDQCRKQKFIVCKL</sequence>
<proteinExistence type="inferred from homology"/>
<dbReference type="PANTHER" id="PTHR12563">
    <property type="entry name" value="GLYCEROL-3-PHOSPHATE ACYLTRANSFERASE"/>
    <property type="match status" value="1"/>
</dbReference>
<keyword evidence="5 6" id="KW-0012">Acyltransferase</keyword>
<dbReference type="GO" id="GO:0031966">
    <property type="term" value="C:mitochondrial membrane"/>
    <property type="evidence" value="ECO:0007669"/>
    <property type="project" value="TreeGrafter"/>
</dbReference>
<evidence type="ECO:0000259" key="7">
    <source>
        <dbReference type="SMART" id="SM00563"/>
    </source>
</evidence>
<dbReference type="GO" id="GO:0008654">
    <property type="term" value="P:phospholipid biosynthetic process"/>
    <property type="evidence" value="ECO:0007669"/>
    <property type="project" value="TreeGrafter"/>
</dbReference>
<evidence type="ECO:0000256" key="4">
    <source>
        <dbReference type="ARBA" id="ARBA00023136"/>
    </source>
</evidence>
<dbReference type="Pfam" id="PF01553">
    <property type="entry name" value="Acyltransferase"/>
    <property type="match status" value="1"/>
</dbReference>
<evidence type="ECO:0000256" key="1">
    <source>
        <dbReference type="ARBA" id="ARBA00004184"/>
    </source>
</evidence>
<evidence type="ECO:0000313" key="9">
    <source>
        <dbReference type="Proteomes" id="UP001378592"/>
    </source>
</evidence>
<dbReference type="EMBL" id="JAZDUA010000844">
    <property type="protein sequence ID" value="KAK7789087.1"/>
    <property type="molecule type" value="Genomic_DNA"/>
</dbReference>
<dbReference type="SMART" id="SM00563">
    <property type="entry name" value="PlsC"/>
    <property type="match status" value="1"/>
</dbReference>
<dbReference type="GO" id="GO:0005778">
    <property type="term" value="C:peroxisomal membrane"/>
    <property type="evidence" value="ECO:0007669"/>
    <property type="project" value="TreeGrafter"/>
</dbReference>
<dbReference type="GO" id="GO:0008611">
    <property type="term" value="P:ether lipid biosynthetic process"/>
    <property type="evidence" value="ECO:0007669"/>
    <property type="project" value="TreeGrafter"/>
</dbReference>
<evidence type="ECO:0000256" key="6">
    <source>
        <dbReference type="PIRNR" id="PIRNR000437"/>
    </source>
</evidence>
<dbReference type="Proteomes" id="UP001378592">
    <property type="component" value="Unassembled WGS sequence"/>
</dbReference>
<comment type="caution">
    <text evidence="8">The sequence shown here is derived from an EMBL/GenBank/DDBJ whole genome shotgun (WGS) entry which is preliminary data.</text>
</comment>
<dbReference type="GO" id="GO:0012505">
    <property type="term" value="C:endomembrane system"/>
    <property type="evidence" value="ECO:0007669"/>
    <property type="project" value="UniProtKB-SubCell"/>
</dbReference>
<comment type="similarity">
    <text evidence="2 6">Belongs to the GPAT/DAPAT family.</text>
</comment>
<dbReference type="GO" id="GO:0006631">
    <property type="term" value="P:fatty acid metabolic process"/>
    <property type="evidence" value="ECO:0007669"/>
    <property type="project" value="TreeGrafter"/>
</dbReference>
<dbReference type="GO" id="GO:0004366">
    <property type="term" value="F:glycerol-3-phosphate O-acyltransferase activity"/>
    <property type="evidence" value="ECO:0007669"/>
    <property type="project" value="TreeGrafter"/>
</dbReference>
<dbReference type="GO" id="GO:0019432">
    <property type="term" value="P:triglyceride biosynthetic process"/>
    <property type="evidence" value="ECO:0007669"/>
    <property type="project" value="TreeGrafter"/>
</dbReference>
<evidence type="ECO:0000313" key="8">
    <source>
        <dbReference type="EMBL" id="KAK7789087.1"/>
    </source>
</evidence>
<accession>A0AAN9V5X5</accession>
<name>A0AAN9V5X5_9ORTH</name>
<dbReference type="InterPro" id="IPR045520">
    <property type="entry name" value="GPAT/DHAPAT_C"/>
</dbReference>
<comment type="subcellular location">
    <subcellularLocation>
        <location evidence="1">Endomembrane system</location>
        <topology evidence="1">Peripheral membrane protein</topology>
    </subcellularLocation>
</comment>
<evidence type="ECO:0000256" key="2">
    <source>
        <dbReference type="ARBA" id="ARBA00007937"/>
    </source>
</evidence>
<organism evidence="8 9">
    <name type="scientific">Gryllus longicercus</name>
    <dbReference type="NCBI Taxonomy" id="2509291"/>
    <lineage>
        <taxon>Eukaryota</taxon>
        <taxon>Metazoa</taxon>
        <taxon>Ecdysozoa</taxon>
        <taxon>Arthropoda</taxon>
        <taxon>Hexapoda</taxon>
        <taxon>Insecta</taxon>
        <taxon>Pterygota</taxon>
        <taxon>Neoptera</taxon>
        <taxon>Polyneoptera</taxon>
        <taxon>Orthoptera</taxon>
        <taxon>Ensifera</taxon>
        <taxon>Gryllidea</taxon>
        <taxon>Grylloidea</taxon>
        <taxon>Gryllidae</taxon>
        <taxon>Gryllinae</taxon>
        <taxon>Gryllus</taxon>
    </lineage>
</organism>
<gene>
    <name evidence="8" type="ORF">R5R35_012141</name>
</gene>
<dbReference type="InterPro" id="IPR022284">
    <property type="entry name" value="GPAT/DHAPAT"/>
</dbReference>
<dbReference type="InterPro" id="IPR002123">
    <property type="entry name" value="Plipid/glycerol_acylTrfase"/>
</dbReference>
<dbReference type="PIRSF" id="PIRSF000437">
    <property type="entry name" value="GPAT_DHAPAT"/>
    <property type="match status" value="1"/>
</dbReference>
<dbReference type="CDD" id="cd07993">
    <property type="entry name" value="LPLAT_DHAPAT-like"/>
    <property type="match status" value="1"/>
</dbReference>
<keyword evidence="4" id="KW-0472">Membrane</keyword>
<evidence type="ECO:0000256" key="5">
    <source>
        <dbReference type="ARBA" id="ARBA00023315"/>
    </source>
</evidence>
<dbReference type="GO" id="GO:0016287">
    <property type="term" value="F:glycerone-phosphate O-acyltransferase activity"/>
    <property type="evidence" value="ECO:0007669"/>
    <property type="project" value="TreeGrafter"/>
</dbReference>
<dbReference type="AlphaFoldDB" id="A0AAN9V5X5"/>
<keyword evidence="3 6" id="KW-0808">Transferase</keyword>
<dbReference type="PANTHER" id="PTHR12563:SF17">
    <property type="entry name" value="DIHYDROXYACETONE PHOSPHATE ACYLTRANSFERASE"/>
    <property type="match status" value="1"/>
</dbReference>
<dbReference type="InterPro" id="IPR041728">
    <property type="entry name" value="GPAT/DHAPAT_LPLAT"/>
</dbReference>
<evidence type="ECO:0000256" key="3">
    <source>
        <dbReference type="ARBA" id="ARBA00022679"/>
    </source>
</evidence>
<protein>
    <recommendedName>
        <fullName evidence="7">Phospholipid/glycerol acyltransferase domain-containing protein</fullName>
    </recommendedName>
</protein>
<reference evidence="8 9" key="1">
    <citation type="submission" date="2024-03" db="EMBL/GenBank/DDBJ databases">
        <title>The genome assembly and annotation of the cricket Gryllus longicercus Weissman &amp; Gray.</title>
        <authorList>
            <person name="Szrajer S."/>
            <person name="Gray D."/>
            <person name="Ylla G."/>
        </authorList>
    </citation>
    <scope>NUCLEOTIDE SEQUENCE [LARGE SCALE GENOMIC DNA]</scope>
    <source>
        <strain evidence="8">DAG 2021-001</strain>
        <tissue evidence="8">Whole body minus gut</tissue>
    </source>
</reference>
<dbReference type="SUPFAM" id="SSF69593">
    <property type="entry name" value="Glycerol-3-phosphate (1)-acyltransferase"/>
    <property type="match status" value="1"/>
</dbReference>
<dbReference type="Pfam" id="PF19277">
    <property type="entry name" value="GPAT_C"/>
    <property type="match status" value="1"/>
</dbReference>